<accession>A0A061S9W5</accession>
<keyword evidence="5" id="KW-0472">Membrane</keyword>
<comment type="similarity">
    <text evidence="2 6">Belongs to the peroxisomal membrane protein PXMP2/4 family.</text>
</comment>
<name>A0A061S9W5_9CHLO</name>
<evidence type="ECO:0000256" key="5">
    <source>
        <dbReference type="ARBA" id="ARBA00023136"/>
    </source>
</evidence>
<protein>
    <submittedName>
        <fullName evidence="8">Peroxisomal membrane protein mpv17 and related proteins</fullName>
    </submittedName>
</protein>
<evidence type="ECO:0000256" key="6">
    <source>
        <dbReference type="RuleBase" id="RU363053"/>
    </source>
</evidence>
<dbReference type="GO" id="GO:0005737">
    <property type="term" value="C:cytoplasm"/>
    <property type="evidence" value="ECO:0007669"/>
    <property type="project" value="TreeGrafter"/>
</dbReference>
<proteinExistence type="inferred from homology"/>
<reference evidence="8" key="1">
    <citation type="submission" date="2014-05" db="EMBL/GenBank/DDBJ databases">
        <title>The transcriptome of the halophilic microalga Tetraselmis sp. GSL018 isolated from the Great Salt Lake, Utah.</title>
        <authorList>
            <person name="Jinkerson R.E."/>
            <person name="D'Adamo S."/>
            <person name="Posewitz M.C."/>
        </authorList>
    </citation>
    <scope>NUCLEOTIDE SEQUENCE</scope>
    <source>
        <strain evidence="8">GSL018</strain>
    </source>
</reference>
<dbReference type="AlphaFoldDB" id="A0A061S9W5"/>
<comment type="subcellular location">
    <subcellularLocation>
        <location evidence="1">Membrane</location>
        <topology evidence="1">Multi-pass membrane protein</topology>
    </subcellularLocation>
</comment>
<sequence>MLRHPLLFRLRPLSVDTKTRKLERFTVGSDKKASPSLLCRATSEVSPVAHLCDGLQVARPLFDSAVQNHPLITKMFTSGVTYAVGDSLAQKRGGKPFDSRRCYNFTISGTGGGALWSWWYDILDRVLSEIKPGAESVALSIVAEQFVWAPFFFGLYFIPFSTLLRGASISEIPADLKREFAPTFWSNAKVWTLLNILVYNVPLETRVFASNFGELIWSTYLSFLIQNDCEQGDEICAAEQSDVFGYWRQLKRLKSQGSVDDSSFRTEAISSREDHTRS</sequence>
<evidence type="ECO:0000256" key="3">
    <source>
        <dbReference type="ARBA" id="ARBA00022692"/>
    </source>
</evidence>
<dbReference type="GO" id="GO:0016020">
    <property type="term" value="C:membrane"/>
    <property type="evidence" value="ECO:0007669"/>
    <property type="project" value="UniProtKB-SubCell"/>
</dbReference>
<evidence type="ECO:0000256" key="7">
    <source>
        <dbReference type="SAM" id="MobiDB-lite"/>
    </source>
</evidence>
<evidence type="ECO:0000256" key="4">
    <source>
        <dbReference type="ARBA" id="ARBA00022989"/>
    </source>
</evidence>
<gene>
    <name evidence="8" type="ORF">TSPGSL018_11724</name>
</gene>
<keyword evidence="4" id="KW-1133">Transmembrane helix</keyword>
<evidence type="ECO:0000256" key="1">
    <source>
        <dbReference type="ARBA" id="ARBA00004141"/>
    </source>
</evidence>
<dbReference type="PANTHER" id="PTHR11266:SF121">
    <property type="entry name" value="OS09G0315000 PROTEIN"/>
    <property type="match status" value="1"/>
</dbReference>
<feature type="region of interest" description="Disordered" evidence="7">
    <location>
        <begin position="258"/>
        <end position="278"/>
    </location>
</feature>
<organism evidence="8">
    <name type="scientific">Tetraselmis sp. GSL018</name>
    <dbReference type="NCBI Taxonomy" id="582737"/>
    <lineage>
        <taxon>Eukaryota</taxon>
        <taxon>Viridiplantae</taxon>
        <taxon>Chlorophyta</taxon>
        <taxon>core chlorophytes</taxon>
        <taxon>Chlorodendrophyceae</taxon>
        <taxon>Chlorodendrales</taxon>
        <taxon>Chlorodendraceae</taxon>
        <taxon>Tetraselmis</taxon>
    </lineage>
</organism>
<evidence type="ECO:0000256" key="2">
    <source>
        <dbReference type="ARBA" id="ARBA00006824"/>
    </source>
</evidence>
<evidence type="ECO:0000313" key="8">
    <source>
        <dbReference type="EMBL" id="JAC79839.1"/>
    </source>
</evidence>
<dbReference type="InterPro" id="IPR007248">
    <property type="entry name" value="Mpv17_PMP22"/>
</dbReference>
<dbReference type="Pfam" id="PF04117">
    <property type="entry name" value="Mpv17_PMP22"/>
    <property type="match status" value="1"/>
</dbReference>
<dbReference type="EMBL" id="GBEZ01005471">
    <property type="protein sequence ID" value="JAC79839.1"/>
    <property type="molecule type" value="Transcribed_RNA"/>
</dbReference>
<dbReference type="PANTHER" id="PTHR11266">
    <property type="entry name" value="PEROXISOMAL MEMBRANE PROTEIN 2, PXMP2 MPV17"/>
    <property type="match status" value="1"/>
</dbReference>
<keyword evidence="3" id="KW-0812">Transmembrane</keyword>